<reference evidence="13" key="1">
    <citation type="submission" date="2017-09" db="EMBL/GenBank/DDBJ databases">
        <authorList>
            <person name="Ehlers B."/>
            <person name="Leendertz F.H."/>
        </authorList>
    </citation>
    <scope>NUCLEOTIDE SEQUENCE</scope>
    <source>
        <strain evidence="13">Crinum-US</strain>
    </source>
</reference>
<keyword evidence="7" id="KW-0946">Virion</keyword>
<proteinExistence type="inferred from homology"/>
<dbReference type="GO" id="GO:0019029">
    <property type="term" value="C:helical viral capsid"/>
    <property type="evidence" value="ECO:0007669"/>
    <property type="project" value="UniProtKB-KW"/>
</dbReference>
<keyword evidence="6 13" id="KW-0167">Capsid protein</keyword>
<reference evidence="13" key="2">
    <citation type="journal article" date="2018" name="Plant Dis.">
        <title>First Report of Nerine latent virus in ornamental Crinum in the United States.</title>
        <authorList>
            <person name="Jordan R."/>
            <person name="Wingert M."/>
            <person name="Louden C."/>
            <person name="Guaragna M.A."/>
        </authorList>
    </citation>
    <scope>NUCLEOTIDE SEQUENCE</scope>
    <source>
        <strain evidence="13">Crinum-US</strain>
    </source>
</reference>
<name>A0A2K9ZXJ6_9VIRU</name>
<protein>
    <recommendedName>
        <fullName evidence="4">Capsid protein</fullName>
    </recommendedName>
    <alternativeName>
        <fullName evidence="9">Coat protein</fullName>
    </alternativeName>
</protein>
<evidence type="ECO:0000256" key="9">
    <source>
        <dbReference type="ARBA" id="ARBA00031336"/>
    </source>
</evidence>
<dbReference type="Pfam" id="PF08358">
    <property type="entry name" value="Flexi_CP_N"/>
    <property type="match status" value="1"/>
</dbReference>
<dbReference type="EMBL" id="MG012804">
    <property type="protein sequence ID" value="AUW52997.1"/>
    <property type="molecule type" value="Genomic_RNA"/>
</dbReference>
<feature type="compositionally biased region" description="Polar residues" evidence="10">
    <location>
        <begin position="1"/>
        <end position="10"/>
    </location>
</feature>
<evidence type="ECO:0000256" key="7">
    <source>
        <dbReference type="ARBA" id="ARBA00022844"/>
    </source>
</evidence>
<evidence type="ECO:0000256" key="10">
    <source>
        <dbReference type="SAM" id="MobiDB-lite"/>
    </source>
</evidence>
<evidence type="ECO:0000313" key="13">
    <source>
        <dbReference type="EMBL" id="AUW52997.1"/>
    </source>
</evidence>
<feature type="region of interest" description="Disordered" evidence="10">
    <location>
        <begin position="1"/>
        <end position="47"/>
    </location>
</feature>
<feature type="domain" description="Potexviruses and carlaviruses coat protein" evidence="11">
    <location>
        <begin position="111"/>
        <end position="250"/>
    </location>
</feature>
<evidence type="ECO:0000256" key="4">
    <source>
        <dbReference type="ARBA" id="ARBA00018091"/>
    </source>
</evidence>
<evidence type="ECO:0000256" key="2">
    <source>
        <dbReference type="ARBA" id="ARBA00004328"/>
    </source>
</evidence>
<evidence type="ECO:0000256" key="3">
    <source>
        <dbReference type="ARBA" id="ARBA00007202"/>
    </source>
</evidence>
<feature type="compositionally biased region" description="Basic and acidic residues" evidence="10">
    <location>
        <begin position="18"/>
        <end position="37"/>
    </location>
</feature>
<evidence type="ECO:0000259" key="12">
    <source>
        <dbReference type="Pfam" id="PF08358"/>
    </source>
</evidence>
<accession>A0A2K9ZXJ6</accession>
<sequence length="297" mass="33233">MSTIEKTASPSGGDEERENTRKALEERLKKRTEEVNKEFTGNNSDDELEERFRKLKEYLLKNMRSKQIGNIGLEIGRPALKPMDEIRPDLTNIFTMPTIDILIKKGWRPSSTAVATAQQLIEISAKLQGLGVPPESIAPIVWDTAMYCASAGSSDKMDPQGTVEFPGGAITRDSVVATIKEYTTLRAFCRAYAPIVWNYMIGTNQPPANWQAKGFSEQTKFAAFDTFDYIRNPASIKPLEGLIRSPTNEEMIANATHRQLAIDRNSRNDRFSNNSLEVTGGLYGCKTKRTLRNLTCD</sequence>
<keyword evidence="5" id="KW-1139">Helical capsid protein</keyword>
<dbReference type="PRINTS" id="PR00232">
    <property type="entry name" value="POTXCARLCOAT"/>
</dbReference>
<dbReference type="Pfam" id="PF00286">
    <property type="entry name" value="Flexi_CP"/>
    <property type="match status" value="1"/>
</dbReference>
<dbReference type="InterPro" id="IPR000052">
    <property type="entry name" value="Pltvir_coat"/>
</dbReference>
<dbReference type="GO" id="GO:0005198">
    <property type="term" value="F:structural molecule activity"/>
    <property type="evidence" value="ECO:0007669"/>
    <property type="project" value="InterPro"/>
</dbReference>
<dbReference type="InterPro" id="IPR013569">
    <property type="entry name" value="Carlavirus_coat_N"/>
</dbReference>
<evidence type="ECO:0000256" key="6">
    <source>
        <dbReference type="ARBA" id="ARBA00022561"/>
    </source>
</evidence>
<dbReference type="GO" id="GO:1990904">
    <property type="term" value="C:ribonucleoprotein complex"/>
    <property type="evidence" value="ECO:0007669"/>
    <property type="project" value="UniProtKB-KW"/>
</dbReference>
<evidence type="ECO:0000256" key="8">
    <source>
        <dbReference type="ARBA" id="ARBA00023274"/>
    </source>
</evidence>
<comment type="function">
    <text evidence="1">Required for genome encapsidation. Forms ribonucleoprotein complexes along with TGB1 helicase and viral RNA.</text>
</comment>
<evidence type="ECO:0000256" key="5">
    <source>
        <dbReference type="ARBA" id="ARBA00022497"/>
    </source>
</evidence>
<evidence type="ECO:0000256" key="1">
    <source>
        <dbReference type="ARBA" id="ARBA00004032"/>
    </source>
</evidence>
<comment type="similarity">
    <text evidence="3">Belongs to the potexviruses coat protein family.</text>
</comment>
<keyword evidence="8" id="KW-0687">Ribonucleoprotein</keyword>
<organism evidence="13">
    <name type="scientific">Nerine latent virus</name>
    <dbReference type="NCBI Taxonomy" id="797075"/>
    <lineage>
        <taxon>Viruses</taxon>
        <taxon>Riboviria</taxon>
        <taxon>Orthornavirae</taxon>
        <taxon>Kitrinoviricota</taxon>
        <taxon>Alsuviricetes</taxon>
        <taxon>Tymovirales</taxon>
        <taxon>Betaflexiviridae</taxon>
        <taxon>Quinvirinae</taxon>
        <taxon>Carlavirus</taxon>
        <taxon>Carlavirus latensnerinis</taxon>
    </lineage>
</organism>
<evidence type="ECO:0000259" key="11">
    <source>
        <dbReference type="Pfam" id="PF00286"/>
    </source>
</evidence>
<comment type="subcellular location">
    <subcellularLocation>
        <location evidence="2">Virion</location>
    </subcellularLocation>
</comment>
<feature type="domain" description="Carlavirus coat" evidence="12">
    <location>
        <begin position="51"/>
        <end position="102"/>
    </location>
</feature>